<dbReference type="AlphaFoldDB" id="A0AAV4QL44"/>
<dbReference type="EMBL" id="BPLR01006561">
    <property type="protein sequence ID" value="GIY10778.1"/>
    <property type="molecule type" value="Genomic_DNA"/>
</dbReference>
<protein>
    <submittedName>
        <fullName evidence="1">Uncharacterized protein</fullName>
    </submittedName>
</protein>
<keyword evidence="2" id="KW-1185">Reference proteome</keyword>
<proteinExistence type="predicted"/>
<name>A0AAV4QL44_CAEEX</name>
<dbReference type="Proteomes" id="UP001054945">
    <property type="component" value="Unassembled WGS sequence"/>
</dbReference>
<reference evidence="1 2" key="1">
    <citation type="submission" date="2021-06" db="EMBL/GenBank/DDBJ databases">
        <title>Caerostris extrusa draft genome.</title>
        <authorList>
            <person name="Kono N."/>
            <person name="Arakawa K."/>
        </authorList>
    </citation>
    <scope>NUCLEOTIDE SEQUENCE [LARGE SCALE GENOMIC DNA]</scope>
</reference>
<evidence type="ECO:0000313" key="1">
    <source>
        <dbReference type="EMBL" id="GIY10778.1"/>
    </source>
</evidence>
<accession>A0AAV4QL44</accession>
<sequence>MFLCDISSPIVIYATDAAYIPRGLTGYFLNVNILSSRLDERFITANSPSGVKVHRYESLDFYLTYFPILFVCNRPSRCVMCSKTESRLMSRNCALHVNDEFSK</sequence>
<organism evidence="1 2">
    <name type="scientific">Caerostris extrusa</name>
    <name type="common">Bark spider</name>
    <name type="synonym">Caerostris bankana</name>
    <dbReference type="NCBI Taxonomy" id="172846"/>
    <lineage>
        <taxon>Eukaryota</taxon>
        <taxon>Metazoa</taxon>
        <taxon>Ecdysozoa</taxon>
        <taxon>Arthropoda</taxon>
        <taxon>Chelicerata</taxon>
        <taxon>Arachnida</taxon>
        <taxon>Araneae</taxon>
        <taxon>Araneomorphae</taxon>
        <taxon>Entelegynae</taxon>
        <taxon>Araneoidea</taxon>
        <taxon>Araneidae</taxon>
        <taxon>Caerostris</taxon>
    </lineage>
</organism>
<evidence type="ECO:0000313" key="2">
    <source>
        <dbReference type="Proteomes" id="UP001054945"/>
    </source>
</evidence>
<gene>
    <name evidence="1" type="ORF">CEXT_486991</name>
</gene>
<comment type="caution">
    <text evidence="1">The sequence shown here is derived from an EMBL/GenBank/DDBJ whole genome shotgun (WGS) entry which is preliminary data.</text>
</comment>